<feature type="domain" description="Four-carbon acid sugar kinase N-terminal" evidence="7">
    <location>
        <begin position="7"/>
        <end position="244"/>
    </location>
</feature>
<proteinExistence type="inferred from homology"/>
<keyword evidence="3" id="KW-0547">Nucleotide-binding</keyword>
<dbReference type="Proteomes" id="UP001059773">
    <property type="component" value="Chromosome"/>
</dbReference>
<evidence type="ECO:0000259" key="7">
    <source>
        <dbReference type="Pfam" id="PF07005"/>
    </source>
</evidence>
<dbReference type="InterPro" id="IPR010737">
    <property type="entry name" value="4-carb_acid_sugar_kinase_N"/>
</dbReference>
<evidence type="ECO:0000256" key="5">
    <source>
        <dbReference type="ARBA" id="ARBA00022840"/>
    </source>
</evidence>
<dbReference type="Pfam" id="PF17042">
    <property type="entry name" value="NBD_C"/>
    <property type="match status" value="1"/>
</dbReference>
<dbReference type="InterPro" id="IPR031475">
    <property type="entry name" value="NBD_C"/>
</dbReference>
<keyword evidence="4 9" id="KW-0418">Kinase</keyword>
<evidence type="ECO:0000256" key="1">
    <source>
        <dbReference type="ARBA" id="ARBA00005715"/>
    </source>
</evidence>
<evidence type="ECO:0000313" key="9">
    <source>
        <dbReference type="EMBL" id="UUI03049.1"/>
    </source>
</evidence>
<dbReference type="EMBL" id="CP101914">
    <property type="protein sequence ID" value="UUI03049.1"/>
    <property type="molecule type" value="Genomic_DNA"/>
</dbReference>
<keyword evidence="5" id="KW-0067">ATP-binding</keyword>
<sequence>MKERLLLAFYGDDFTGSTDAMEALTLYGLNTVLFLEVPDKEVLTEFENVQCIGVAGTSRAKSPEGMHKELQPIFEKIAEINPQFFHYKVCSTFDSSPETGSIGYAADLASNYFKNQQYHLLVGVPQLGRYTVFGNHFAKKDDSIYRLDRHPVVANHPVTPMSESDLKMHMSQQTDQKVGLIDILEVQGGQERIRKKNEELMDCDILLYDALEENHLDAFADYILSKQHPETQFLIGSSGVEYALGNAWGSLSADHVWEENNSLNDDRVLVVSGSVSAITSEQMAYAKKEGFYLEQIPSHYFGVDEIPHEFLKKVGKLIEAHHKVILYTADGPRDPAIAEMKEHLAKQGKEQEEFGSIIGQNLGLWTKEIMEENTVDKLIIAGGDTSGFVMKELGIYALKVLSSISPGAPLCTAYSRNNVFHKMKVALKGGQLGGKDFYNRIVHH</sequence>
<dbReference type="RefSeq" id="WP_256708232.1">
    <property type="nucleotide sequence ID" value="NZ_CP101914.1"/>
</dbReference>
<name>A0ABY5JTD0_9BACI</name>
<dbReference type="InterPro" id="IPR037051">
    <property type="entry name" value="4-carb_acid_sugar_kinase_N_sf"/>
</dbReference>
<keyword evidence="10" id="KW-1185">Reference proteome</keyword>
<organism evidence="9 10">
    <name type="scientific">Oceanobacillus jeddahense</name>
    <dbReference type="NCBI Taxonomy" id="1462527"/>
    <lineage>
        <taxon>Bacteria</taxon>
        <taxon>Bacillati</taxon>
        <taxon>Bacillota</taxon>
        <taxon>Bacilli</taxon>
        <taxon>Bacillales</taxon>
        <taxon>Bacillaceae</taxon>
        <taxon>Oceanobacillus</taxon>
    </lineage>
</organism>
<evidence type="ECO:0000256" key="3">
    <source>
        <dbReference type="ARBA" id="ARBA00022741"/>
    </source>
</evidence>
<protein>
    <submittedName>
        <fullName evidence="9">Four-carbon acid sugar kinase family protein</fullName>
    </submittedName>
</protein>
<evidence type="ECO:0000256" key="2">
    <source>
        <dbReference type="ARBA" id="ARBA00022679"/>
    </source>
</evidence>
<dbReference type="GO" id="GO:0016301">
    <property type="term" value="F:kinase activity"/>
    <property type="evidence" value="ECO:0007669"/>
    <property type="project" value="UniProtKB-KW"/>
</dbReference>
<accession>A0ABY5JTD0</accession>
<gene>
    <name evidence="9" type="ORF">NP439_23970</name>
</gene>
<evidence type="ECO:0000313" key="10">
    <source>
        <dbReference type="Proteomes" id="UP001059773"/>
    </source>
</evidence>
<dbReference type="Gene3D" id="3.40.50.10840">
    <property type="entry name" value="Putative sugar-binding, N-terminal domain"/>
    <property type="match status" value="1"/>
</dbReference>
<reference evidence="9" key="1">
    <citation type="submission" date="2022-07" db="EMBL/GenBank/DDBJ databases">
        <title>FELIX.</title>
        <authorList>
            <person name="Wan K.H."/>
            <person name="Park S."/>
            <person name="Lawrence Q."/>
            <person name="Eichenberger J.P."/>
            <person name="Booth B.W."/>
            <person name="Piaggio A.J."/>
            <person name="Chandler J.C."/>
            <person name="Franklin A.B."/>
            <person name="Celniker S.E."/>
        </authorList>
    </citation>
    <scope>NUCLEOTIDE SEQUENCE</scope>
    <source>
        <strain evidence="9">QA-1986 374</strain>
    </source>
</reference>
<dbReference type="InterPro" id="IPR042213">
    <property type="entry name" value="NBD_C_sf"/>
</dbReference>
<comment type="similarity">
    <text evidence="1">Belongs to the four-carbon acid sugar kinase family.</text>
</comment>
<evidence type="ECO:0000259" key="8">
    <source>
        <dbReference type="Pfam" id="PF17042"/>
    </source>
</evidence>
<keyword evidence="2" id="KW-0808">Transferase</keyword>
<evidence type="ECO:0000256" key="4">
    <source>
        <dbReference type="ARBA" id="ARBA00022777"/>
    </source>
</evidence>
<evidence type="ECO:0000256" key="6">
    <source>
        <dbReference type="ARBA" id="ARBA00023277"/>
    </source>
</evidence>
<dbReference type="Gene3D" id="3.40.980.20">
    <property type="entry name" value="Four-carbon acid sugar kinase, nucleotide binding domain"/>
    <property type="match status" value="1"/>
</dbReference>
<dbReference type="SUPFAM" id="SSF142764">
    <property type="entry name" value="YgbK-like"/>
    <property type="match status" value="1"/>
</dbReference>
<keyword evidence="6" id="KW-0119">Carbohydrate metabolism</keyword>
<feature type="domain" description="Four-carbon acid sugar kinase nucleotide binding" evidence="8">
    <location>
        <begin position="269"/>
        <end position="437"/>
    </location>
</feature>
<dbReference type="Pfam" id="PF07005">
    <property type="entry name" value="SBD_N"/>
    <property type="match status" value="1"/>
</dbReference>